<evidence type="ECO:0000256" key="1">
    <source>
        <dbReference type="ARBA" id="ARBA00023015"/>
    </source>
</evidence>
<dbReference type="GeneID" id="76834859"/>
<dbReference type="InterPro" id="IPR052362">
    <property type="entry name" value="HTH-GbsR_regulator"/>
</dbReference>
<evidence type="ECO:0008006" key="6">
    <source>
        <dbReference type="Google" id="ProtNLM"/>
    </source>
</evidence>
<reference evidence="4" key="1">
    <citation type="submission" date="2022-11" db="EMBL/GenBank/DDBJ databases">
        <title>Complete genome sequence of Methanogenium organophilum DSM 3596.</title>
        <authorList>
            <person name="Chen S.-C."/>
            <person name="Lai S.-J."/>
            <person name="You Y.-T."/>
        </authorList>
    </citation>
    <scope>NUCLEOTIDE SEQUENCE</scope>
    <source>
        <strain evidence="4">DSM 3596</strain>
    </source>
</reference>
<proteinExistence type="predicted"/>
<dbReference type="PANTHER" id="PTHR38465">
    <property type="entry name" value="HTH-TYPE TRANSCRIPTIONAL REGULATOR MJ1563-RELATED"/>
    <property type="match status" value="1"/>
</dbReference>
<dbReference type="EMBL" id="CP113361">
    <property type="protein sequence ID" value="WAI00206.1"/>
    <property type="molecule type" value="Genomic_DNA"/>
</dbReference>
<gene>
    <name evidence="4" type="ORF">OU421_07115</name>
</gene>
<sequence length="169" mass="19423">MKQPSIMALEDEFIRMFQTGIAGATEHDALSSWLMARLFIEPGEMAMADLAEEAGYSLASVSNKCQMLERTQRIVKRTRPGTRKIYLYAQKDLVATFMRQLEQLRHTQTRVVMKEIPTIIERYQTEDMPEELEERIAILQGMYDDMKEIDGIITDMLERLTDVGGARNG</sequence>
<dbReference type="SUPFAM" id="SSF46785">
    <property type="entry name" value="Winged helix' DNA-binding domain"/>
    <property type="match status" value="1"/>
</dbReference>
<evidence type="ECO:0000313" key="5">
    <source>
        <dbReference type="Proteomes" id="UP001163096"/>
    </source>
</evidence>
<dbReference type="RefSeq" id="WP_268185379.1">
    <property type="nucleotide sequence ID" value="NZ_CP113361.1"/>
</dbReference>
<dbReference type="Proteomes" id="UP001163096">
    <property type="component" value="Chromosome"/>
</dbReference>
<dbReference type="Gene3D" id="1.10.10.10">
    <property type="entry name" value="Winged helix-like DNA-binding domain superfamily/Winged helix DNA-binding domain"/>
    <property type="match status" value="1"/>
</dbReference>
<keyword evidence="1" id="KW-0805">Transcription regulation</keyword>
<dbReference type="AlphaFoldDB" id="A0A9X9T798"/>
<dbReference type="GO" id="GO:0003677">
    <property type="term" value="F:DNA binding"/>
    <property type="evidence" value="ECO:0007669"/>
    <property type="project" value="UniProtKB-KW"/>
</dbReference>
<organism evidence="4 5">
    <name type="scientific">Methanogenium organophilum</name>
    <dbReference type="NCBI Taxonomy" id="2199"/>
    <lineage>
        <taxon>Archaea</taxon>
        <taxon>Methanobacteriati</taxon>
        <taxon>Methanobacteriota</taxon>
        <taxon>Stenosarchaea group</taxon>
        <taxon>Methanomicrobia</taxon>
        <taxon>Methanomicrobiales</taxon>
        <taxon>Methanomicrobiaceae</taxon>
        <taxon>Methanogenium</taxon>
    </lineage>
</organism>
<accession>A0A9X9T798</accession>
<name>A0A9X9T798_METOG</name>
<protein>
    <recommendedName>
        <fullName evidence="6">HTH-type transcriptional regulator</fullName>
    </recommendedName>
</protein>
<evidence type="ECO:0000313" key="4">
    <source>
        <dbReference type="EMBL" id="WAI00206.1"/>
    </source>
</evidence>
<keyword evidence="2" id="KW-0238">DNA-binding</keyword>
<evidence type="ECO:0000256" key="2">
    <source>
        <dbReference type="ARBA" id="ARBA00023125"/>
    </source>
</evidence>
<dbReference type="InterPro" id="IPR036388">
    <property type="entry name" value="WH-like_DNA-bd_sf"/>
</dbReference>
<dbReference type="KEGG" id="mou:OU421_07115"/>
<keyword evidence="3" id="KW-0804">Transcription</keyword>
<keyword evidence="5" id="KW-1185">Reference proteome</keyword>
<evidence type="ECO:0000256" key="3">
    <source>
        <dbReference type="ARBA" id="ARBA00023163"/>
    </source>
</evidence>
<dbReference type="PANTHER" id="PTHR38465:SF1">
    <property type="entry name" value="HTH-TYPE TRANSCRIPTIONAL REGULATOR MJ1563-RELATED"/>
    <property type="match status" value="1"/>
</dbReference>
<dbReference type="InterPro" id="IPR036390">
    <property type="entry name" value="WH_DNA-bd_sf"/>
</dbReference>